<organism evidence="3 4">
    <name type="scientific">Chlorella sorokiniana</name>
    <name type="common">Freshwater green alga</name>
    <dbReference type="NCBI Taxonomy" id="3076"/>
    <lineage>
        <taxon>Eukaryota</taxon>
        <taxon>Viridiplantae</taxon>
        <taxon>Chlorophyta</taxon>
        <taxon>core chlorophytes</taxon>
        <taxon>Trebouxiophyceae</taxon>
        <taxon>Chlorellales</taxon>
        <taxon>Chlorellaceae</taxon>
        <taxon>Chlorella clade</taxon>
        <taxon>Chlorella</taxon>
    </lineage>
</organism>
<gene>
    <name evidence="3" type="ORF">C2E21_2966</name>
</gene>
<comment type="caution">
    <text evidence="3">The sequence shown here is derived from an EMBL/GenBank/DDBJ whole genome shotgun (WGS) entry which is preliminary data.</text>
</comment>
<keyword evidence="4" id="KW-1185">Reference proteome</keyword>
<feature type="compositionally biased region" description="Low complexity" evidence="2">
    <location>
        <begin position="141"/>
        <end position="160"/>
    </location>
</feature>
<dbReference type="OrthoDB" id="10576277at2759"/>
<protein>
    <submittedName>
        <fullName evidence="3">Uncharacterized protein</fullName>
    </submittedName>
</protein>
<evidence type="ECO:0000313" key="4">
    <source>
        <dbReference type="Proteomes" id="UP000239899"/>
    </source>
</evidence>
<sequence length="722" mass="75496">MAAAASNGDLLGMAQKLARLGYSTKLCSSSGGTLRSLKHSFLTASRPSAFGGEPTVWVVDPAFSQAFQVLAPTPRYAFILSEVPALLVAPLPRVLRAVLLLGAELARCFEVKDLPLPPWRHADALATRYDTATAAEVRPDGVAVPSPSPATAAAPGAAARKQQREAEQRERVQLRLLKLGVPASAIAAAAAGAELSEPPSPPTPGADASRQPAASSRSSLDEAVDSPRSVVQAAEQGALSRAFACGAACHERGGYGTPDHLRLSRLDRLIGELGQHQLSLRQQGTSVTELDERVKAIDRKLVEELQALWPLRGVDVQGELTAARSTIEQLGKQMALLQRDQEEARIQSEKRLQQVEGRQAEVERQLAALAAAQAAAAAEAAAALEDLRQGTKAMLSEVIGRIADQFDALQAALDEAIGCRQAEAEERSAAAALVQQSLEAQRQWMEERAAALEAWLEAGLEAGQAAAAVTAEQQAQRVEDAAAAAEARAAEAAAEVRAEVQAVVGQLAEQQAAQQTASHQLEQQGQQLVSLADALEQQRAAADAAAGQQAAAIQQASEQAGAAQQAAEEQAAAVAALQQRVEGIAGHQATAAEAASQTEALLRQALTVWQQGVEEQWAALEARLGGQLAAAQQAQQVTAAKFDEYKGYVKRLRREVAEARAQQEAAGAHIAAVRSEFDSTHQKMGRVHAEAAALGGALLEATAAAAAAGSAVRQIVRPGAAA</sequence>
<evidence type="ECO:0000313" key="3">
    <source>
        <dbReference type="EMBL" id="PRW58486.1"/>
    </source>
</evidence>
<dbReference type="Pfam" id="PF04720">
    <property type="entry name" value="PDDEXK_6"/>
    <property type="match status" value="1"/>
</dbReference>
<feature type="coiled-coil region" evidence="1">
    <location>
        <begin position="642"/>
        <end position="669"/>
    </location>
</feature>
<feature type="region of interest" description="Disordered" evidence="2">
    <location>
        <begin position="140"/>
        <end position="169"/>
    </location>
</feature>
<proteinExistence type="predicted"/>
<name>A0A2P6TWP6_CHLSO</name>
<feature type="compositionally biased region" description="Low complexity" evidence="2">
    <location>
        <begin position="206"/>
        <end position="218"/>
    </location>
</feature>
<keyword evidence="1" id="KW-0175">Coiled coil</keyword>
<dbReference type="AlphaFoldDB" id="A0A2P6TWP6"/>
<dbReference type="InterPro" id="IPR006502">
    <property type="entry name" value="PDDEXK-like"/>
</dbReference>
<feature type="coiled-coil region" evidence="1">
    <location>
        <begin position="468"/>
        <end position="573"/>
    </location>
</feature>
<dbReference type="Proteomes" id="UP000239899">
    <property type="component" value="Unassembled WGS sequence"/>
</dbReference>
<dbReference type="STRING" id="3076.A0A2P6TWP6"/>
<evidence type="ECO:0000256" key="1">
    <source>
        <dbReference type="SAM" id="Coils"/>
    </source>
</evidence>
<reference evidence="3 4" key="1">
    <citation type="journal article" date="2018" name="Plant J.">
        <title>Genome sequences of Chlorella sorokiniana UTEX 1602 and Micractinium conductrix SAG 241.80: implications to maltose excretion by a green alga.</title>
        <authorList>
            <person name="Arriola M.B."/>
            <person name="Velmurugan N."/>
            <person name="Zhang Y."/>
            <person name="Plunkett M.H."/>
            <person name="Hondzo H."/>
            <person name="Barney B.M."/>
        </authorList>
    </citation>
    <scope>NUCLEOTIDE SEQUENCE [LARGE SCALE GENOMIC DNA]</scope>
    <source>
        <strain evidence="4">UTEX 1602</strain>
    </source>
</reference>
<feature type="region of interest" description="Disordered" evidence="2">
    <location>
        <begin position="190"/>
        <end position="231"/>
    </location>
</feature>
<dbReference type="EMBL" id="LHPG02000005">
    <property type="protein sequence ID" value="PRW58486.1"/>
    <property type="molecule type" value="Genomic_DNA"/>
</dbReference>
<accession>A0A2P6TWP6</accession>
<evidence type="ECO:0000256" key="2">
    <source>
        <dbReference type="SAM" id="MobiDB-lite"/>
    </source>
</evidence>
<feature type="coiled-coil region" evidence="1">
    <location>
        <begin position="320"/>
        <end position="372"/>
    </location>
</feature>